<dbReference type="AlphaFoldDB" id="A0A4R0RZE4"/>
<dbReference type="Proteomes" id="UP000292702">
    <property type="component" value="Unassembled WGS sequence"/>
</dbReference>
<evidence type="ECO:0000256" key="3">
    <source>
        <dbReference type="ARBA" id="ARBA00022833"/>
    </source>
</evidence>
<evidence type="ECO:0008006" key="10">
    <source>
        <dbReference type="Google" id="ProtNLM"/>
    </source>
</evidence>
<feature type="domain" description="C3H1-type" evidence="6">
    <location>
        <begin position="145"/>
        <end position="172"/>
    </location>
</feature>
<comment type="caution">
    <text evidence="8">The sequence shown here is derived from an EMBL/GenBank/DDBJ whole genome shotgun (WGS) entry which is preliminary data.</text>
</comment>
<keyword evidence="9" id="KW-1185">Reference proteome</keyword>
<dbReference type="SUPFAM" id="SSF144232">
    <property type="entry name" value="HIT/MYND zinc finger-like"/>
    <property type="match status" value="1"/>
</dbReference>
<dbReference type="GO" id="GO:0008270">
    <property type="term" value="F:zinc ion binding"/>
    <property type="evidence" value="ECO:0007669"/>
    <property type="project" value="UniProtKB-KW"/>
</dbReference>
<feature type="zinc finger region" description="C3H1-type" evidence="5">
    <location>
        <begin position="145"/>
        <end position="172"/>
    </location>
</feature>
<evidence type="ECO:0000256" key="2">
    <source>
        <dbReference type="ARBA" id="ARBA00022771"/>
    </source>
</evidence>
<evidence type="ECO:0000256" key="1">
    <source>
        <dbReference type="ARBA" id="ARBA00022723"/>
    </source>
</evidence>
<feature type="domain" description="MYND-type" evidence="7">
    <location>
        <begin position="232"/>
        <end position="275"/>
    </location>
</feature>
<reference evidence="8 9" key="1">
    <citation type="submission" date="2018-11" db="EMBL/GenBank/DDBJ databases">
        <title>Genome assembly of Steccherinum ochraceum LE-BIN_3174, the white-rot fungus of the Steccherinaceae family (The Residual Polyporoid clade, Polyporales, Basidiomycota).</title>
        <authorList>
            <person name="Fedorova T.V."/>
            <person name="Glazunova O.A."/>
            <person name="Landesman E.O."/>
            <person name="Moiseenko K.V."/>
            <person name="Psurtseva N.V."/>
            <person name="Savinova O.S."/>
            <person name="Shakhova N.V."/>
            <person name="Tyazhelova T.V."/>
            <person name="Vasina D.V."/>
        </authorList>
    </citation>
    <scope>NUCLEOTIDE SEQUENCE [LARGE SCALE GENOMIC DNA]</scope>
    <source>
        <strain evidence="8 9">LE-BIN_3174</strain>
    </source>
</reference>
<accession>A0A4R0RZE4</accession>
<evidence type="ECO:0000259" key="7">
    <source>
        <dbReference type="PROSITE" id="PS50865"/>
    </source>
</evidence>
<keyword evidence="2 4" id="KW-0863">Zinc-finger</keyword>
<dbReference type="STRING" id="92696.A0A4R0RZE4"/>
<gene>
    <name evidence="8" type="ORF">EIP91_003192</name>
</gene>
<dbReference type="PROSITE" id="PS01360">
    <property type="entry name" value="ZF_MYND_1"/>
    <property type="match status" value="1"/>
</dbReference>
<dbReference type="InterPro" id="IPR000571">
    <property type="entry name" value="Znf_CCCH"/>
</dbReference>
<evidence type="ECO:0000256" key="4">
    <source>
        <dbReference type="PROSITE-ProRule" id="PRU00134"/>
    </source>
</evidence>
<organism evidence="8 9">
    <name type="scientific">Steccherinum ochraceum</name>
    <dbReference type="NCBI Taxonomy" id="92696"/>
    <lineage>
        <taxon>Eukaryota</taxon>
        <taxon>Fungi</taxon>
        <taxon>Dikarya</taxon>
        <taxon>Basidiomycota</taxon>
        <taxon>Agaricomycotina</taxon>
        <taxon>Agaricomycetes</taxon>
        <taxon>Polyporales</taxon>
        <taxon>Steccherinaceae</taxon>
        <taxon>Steccherinum</taxon>
    </lineage>
</organism>
<dbReference type="PROSITE" id="PS50865">
    <property type="entry name" value="ZF_MYND_2"/>
    <property type="match status" value="1"/>
</dbReference>
<evidence type="ECO:0000313" key="8">
    <source>
        <dbReference type="EMBL" id="TCD71849.1"/>
    </source>
</evidence>
<evidence type="ECO:0000313" key="9">
    <source>
        <dbReference type="Proteomes" id="UP000292702"/>
    </source>
</evidence>
<dbReference type="OrthoDB" id="341421at2759"/>
<sequence>MGRYKHHANVSPRQYPAAYQQGLQQAADSLQAYHYLRAAATQAYDEVPYSEGSSRTNFSFDKYTDHPLEPLVYLKIHLPSTPDELEFYVNGFRGVWENREGGILCCVADERPFWNLISNYHHAPDNTTGIASWDAILDQLKAGAGPEVVPCMFFARESGCLDPRCLFRHDKQACVQDLQYFLNQQRAATEEHARRVAFHRSHPAVHPLRVILPYIGGDAGIRRDLTRMQQYCNNLECLAGQWTPSQLDPCPYCNISRYCTRDCQLADWSRHREMCHLLQSMANQIKYYDIIGHPSVSGP</sequence>
<evidence type="ECO:0000259" key="6">
    <source>
        <dbReference type="PROSITE" id="PS50103"/>
    </source>
</evidence>
<keyword evidence="1 5" id="KW-0479">Metal-binding</keyword>
<protein>
    <recommendedName>
        <fullName evidence="10">MYND-type domain-containing protein</fullName>
    </recommendedName>
</protein>
<proteinExistence type="predicted"/>
<name>A0A4R0RZE4_9APHY</name>
<dbReference type="EMBL" id="RWJN01000002">
    <property type="protein sequence ID" value="TCD71849.1"/>
    <property type="molecule type" value="Genomic_DNA"/>
</dbReference>
<dbReference type="InterPro" id="IPR002893">
    <property type="entry name" value="Znf_MYND"/>
</dbReference>
<dbReference type="Pfam" id="PF01753">
    <property type="entry name" value="zf-MYND"/>
    <property type="match status" value="1"/>
</dbReference>
<keyword evidence="3 5" id="KW-0862">Zinc</keyword>
<dbReference type="PROSITE" id="PS50103">
    <property type="entry name" value="ZF_C3H1"/>
    <property type="match status" value="1"/>
</dbReference>
<dbReference type="Gene3D" id="6.10.140.2220">
    <property type="match status" value="1"/>
</dbReference>
<evidence type="ECO:0000256" key="5">
    <source>
        <dbReference type="PROSITE-ProRule" id="PRU00723"/>
    </source>
</evidence>